<keyword evidence="3" id="KW-0418">Kinase</keyword>
<dbReference type="STRING" id="522306.CAP2UW1_1594"/>
<dbReference type="GO" id="GO:0005524">
    <property type="term" value="F:ATP binding"/>
    <property type="evidence" value="ECO:0007669"/>
    <property type="project" value="UniProtKB-KW"/>
</dbReference>
<dbReference type="InterPro" id="IPR017584">
    <property type="entry name" value="Pyridine_nucleo_diS_OxRdtase_N"/>
</dbReference>
<dbReference type="InterPro" id="IPR036921">
    <property type="entry name" value="PurM-like_N_sf"/>
</dbReference>
<evidence type="ECO:0000313" key="9">
    <source>
        <dbReference type="EMBL" id="ACV34908.1"/>
    </source>
</evidence>
<dbReference type="AlphaFoldDB" id="C7RTT2"/>
<proteinExistence type="predicted"/>
<evidence type="ECO:0000256" key="2">
    <source>
        <dbReference type="ARBA" id="ARBA00022741"/>
    </source>
</evidence>
<evidence type="ECO:0000256" key="4">
    <source>
        <dbReference type="ARBA" id="ARBA00022840"/>
    </source>
</evidence>
<reference evidence="9" key="2">
    <citation type="submission" date="2009-09" db="EMBL/GenBank/DDBJ databases">
        <title>Complete sequence of chromosome of Candidatus Accumulibacter phosphatis clade IIA str. UW-1.</title>
        <authorList>
            <consortium name="US DOE Joint Genome Institute"/>
            <person name="Martin H.G."/>
            <person name="Ivanova N."/>
            <person name="Kunin V."/>
            <person name="Warnecke F."/>
            <person name="Barry K."/>
            <person name="He S."/>
            <person name="Salamov A."/>
            <person name="Szeto E."/>
            <person name="Dalin E."/>
            <person name="Pangilinan J.L."/>
            <person name="Lapidus A."/>
            <person name="Lowry S."/>
            <person name="Kyrpides N.C."/>
            <person name="McMahon K.D."/>
            <person name="Hugenholtz P."/>
        </authorList>
    </citation>
    <scope>NUCLEOTIDE SEQUENCE [LARGE SCALE GENOMIC DNA]</scope>
    <source>
        <strain evidence="9">UW-1</strain>
    </source>
</reference>
<dbReference type="NCBIfam" id="TIGR00476">
    <property type="entry name" value="selD"/>
    <property type="match status" value="1"/>
</dbReference>
<feature type="domain" description="FAD/NAD(P)-binding" evidence="8">
    <location>
        <begin position="11"/>
        <end position="304"/>
    </location>
</feature>
<dbReference type="Pfam" id="PF00586">
    <property type="entry name" value="AIRS"/>
    <property type="match status" value="1"/>
</dbReference>
<dbReference type="InterPro" id="IPR036676">
    <property type="entry name" value="PurM-like_C_sf"/>
</dbReference>
<evidence type="ECO:0000256" key="5">
    <source>
        <dbReference type="ARBA" id="ARBA00023266"/>
    </source>
</evidence>
<feature type="domain" description="PurM-like N-terminal" evidence="6">
    <location>
        <begin position="452"/>
        <end position="559"/>
    </location>
</feature>
<keyword evidence="1" id="KW-0808">Transferase</keyword>
<reference evidence="9" key="1">
    <citation type="submission" date="2009-08" db="EMBL/GenBank/DDBJ databases">
        <authorList>
            <consortium name="US DOE Joint Genome Institute"/>
            <person name="Lucas S."/>
            <person name="Copeland A."/>
            <person name="Lapidus A."/>
            <person name="Glavina del Rio T."/>
            <person name="Dalin E."/>
            <person name="Tice H."/>
            <person name="Bruce D."/>
            <person name="Barry K."/>
            <person name="Pitluck S."/>
            <person name="Lowry S."/>
            <person name="Larimer F."/>
            <person name="Land M."/>
            <person name="Hauser L."/>
            <person name="Kyrpides N."/>
            <person name="Ivanova N."/>
            <person name="McMahon K.D."/>
            <person name="Hugenholtz P."/>
        </authorList>
    </citation>
    <scope>NUCLEOTIDE SEQUENCE</scope>
    <source>
        <strain evidence="9">UW-1</strain>
    </source>
</reference>
<dbReference type="Gene3D" id="3.90.650.10">
    <property type="entry name" value="PurM-like C-terminal domain"/>
    <property type="match status" value="1"/>
</dbReference>
<dbReference type="EMBL" id="CP001715">
    <property type="protein sequence ID" value="ACV34908.1"/>
    <property type="molecule type" value="Genomic_DNA"/>
</dbReference>
<dbReference type="GO" id="GO:0016491">
    <property type="term" value="F:oxidoreductase activity"/>
    <property type="evidence" value="ECO:0007669"/>
    <property type="project" value="InterPro"/>
</dbReference>
<dbReference type="GO" id="GO:0005737">
    <property type="term" value="C:cytoplasm"/>
    <property type="evidence" value="ECO:0007669"/>
    <property type="project" value="TreeGrafter"/>
</dbReference>
<dbReference type="SUPFAM" id="SSF55326">
    <property type="entry name" value="PurM N-terminal domain-like"/>
    <property type="match status" value="1"/>
</dbReference>
<dbReference type="GO" id="GO:0016260">
    <property type="term" value="P:selenocysteine biosynthetic process"/>
    <property type="evidence" value="ECO:0007669"/>
    <property type="project" value="TreeGrafter"/>
</dbReference>
<dbReference type="HOGENOM" id="CLU_019558_0_0_4"/>
<keyword evidence="4" id="KW-0067">ATP-binding</keyword>
<feature type="domain" description="PurM-like C-terminal" evidence="7">
    <location>
        <begin position="575"/>
        <end position="748"/>
    </location>
</feature>
<dbReference type="InterPro" id="IPR023753">
    <property type="entry name" value="FAD/NAD-binding_dom"/>
</dbReference>
<dbReference type="OrthoDB" id="9767928at2"/>
<dbReference type="PANTHER" id="PTHR10256">
    <property type="entry name" value="SELENIDE, WATER DIKINASE"/>
    <property type="match status" value="1"/>
</dbReference>
<dbReference type="eggNOG" id="COG0709">
    <property type="taxonomic scope" value="Bacteria"/>
</dbReference>
<evidence type="ECO:0000256" key="1">
    <source>
        <dbReference type="ARBA" id="ARBA00022679"/>
    </source>
</evidence>
<dbReference type="SUPFAM" id="SSF51905">
    <property type="entry name" value="FAD/NAD(P)-binding domain"/>
    <property type="match status" value="2"/>
</dbReference>
<dbReference type="KEGG" id="app:CAP2UW1_1594"/>
<dbReference type="InterPro" id="IPR004536">
    <property type="entry name" value="SPS/SelD"/>
</dbReference>
<dbReference type="GO" id="GO:0004756">
    <property type="term" value="F:selenide, water dikinase activity"/>
    <property type="evidence" value="ECO:0007669"/>
    <property type="project" value="TreeGrafter"/>
</dbReference>
<keyword evidence="5" id="KW-0711">Selenium</keyword>
<name>C7RTT2_ACCRE</name>
<evidence type="ECO:0000259" key="8">
    <source>
        <dbReference type="Pfam" id="PF07992"/>
    </source>
</evidence>
<dbReference type="InterPro" id="IPR036188">
    <property type="entry name" value="FAD/NAD-bd_sf"/>
</dbReference>
<dbReference type="CDD" id="cd02195">
    <property type="entry name" value="SelD"/>
    <property type="match status" value="1"/>
</dbReference>
<dbReference type="Pfam" id="PF02769">
    <property type="entry name" value="AIRS_C"/>
    <property type="match status" value="1"/>
</dbReference>
<evidence type="ECO:0000256" key="3">
    <source>
        <dbReference type="ARBA" id="ARBA00022777"/>
    </source>
</evidence>
<evidence type="ECO:0000259" key="6">
    <source>
        <dbReference type="Pfam" id="PF00586"/>
    </source>
</evidence>
<evidence type="ECO:0000259" key="7">
    <source>
        <dbReference type="Pfam" id="PF02769"/>
    </source>
</evidence>
<dbReference type="NCBIfam" id="TIGR03169">
    <property type="entry name" value="Nterm_to_SelD"/>
    <property type="match status" value="1"/>
</dbReference>
<dbReference type="Gene3D" id="3.30.1330.10">
    <property type="entry name" value="PurM-like, N-terminal domain"/>
    <property type="match status" value="1"/>
</dbReference>
<dbReference type="SUPFAM" id="SSF56042">
    <property type="entry name" value="PurM C-terminal domain-like"/>
    <property type="match status" value="1"/>
</dbReference>
<dbReference type="PANTHER" id="PTHR10256:SF0">
    <property type="entry name" value="INACTIVE SELENIDE, WATER DIKINASE-LIKE PROTEIN-RELATED"/>
    <property type="match status" value="1"/>
</dbReference>
<dbReference type="Gene3D" id="3.50.50.100">
    <property type="match status" value="1"/>
</dbReference>
<gene>
    <name evidence="9" type="ordered locus">CAP2UW1_1594</name>
</gene>
<sequence>MQDAGQVVLRDIVLVGGGHSHVGVIKRFGMRPLPGVRLTVICTDTDTPYSGMLPGYVAGHYAYDEVHIDLRRLAEFAGARFYRDEVIGLDRDQRQVLCRDRPPVPYDRLSINIGSMPAVGLVEGASEYAVPVKPIRRFNERWLALLERVCRHAGRTTIAVVGAGAGGVELTLAMQYRLRGELQRRGRDPDALAFHLFAAERDILATHNARVRRSFERVLTERGVVVHRAAEVSRVSAGRLCTRDGETLAADEVVWVTQAGAATWLRQTGLALDAAGFIEVRATLQTVSDPLIFAAGDCAAMLGRPLEKAGVFAVRQGPVLAENLRRSLLERPLRVWRPQRRWLALISTGGRYAVASRAGMHAEGAWVWRWKDWLDRRFMARFGDLLPMADQARSQRAPVPLDENEALQATSALAMRCGGCGAKLGGTLLSRVLAALHPIERADVLIGLRAPDDAAIVRVPPGKALVHTVDFFRSFIDDPWLFGRIAANHALGDIFAMGAEAQTATAIVTVPPGLERKIEDNLLQMLSGAIAVLDDVGCALVGGHSGEGSDLALGFAINGLIDENLAGVLRKGGMRPDDVLVLTKAIGVGTLFAAHARLRARGRWIDQALAVMAQSNAPGARCLREHGATACTDVTGFGLLGHLVEMVGSSRVSVEIALDDLPVLDGAVETSAAGIVSSLHVANLRARRYLRNPEQGSGHPHYPLLFDPQTAGGLLASIPLARADACLRALRALGYDKAARIGRVLPADEHAEPICLLAQARAKPSG</sequence>
<dbReference type="Pfam" id="PF07992">
    <property type="entry name" value="Pyr_redox_2"/>
    <property type="match status" value="1"/>
</dbReference>
<dbReference type="InterPro" id="IPR010918">
    <property type="entry name" value="PurM-like_C_dom"/>
</dbReference>
<dbReference type="eggNOG" id="COG1252">
    <property type="taxonomic scope" value="Bacteria"/>
</dbReference>
<keyword evidence="2" id="KW-0547">Nucleotide-binding</keyword>
<organism evidence="9">
    <name type="scientific">Accumulibacter regalis</name>
    <dbReference type="NCBI Taxonomy" id="522306"/>
    <lineage>
        <taxon>Bacteria</taxon>
        <taxon>Pseudomonadati</taxon>
        <taxon>Pseudomonadota</taxon>
        <taxon>Betaproteobacteria</taxon>
        <taxon>Candidatus Accumulibacter</taxon>
    </lineage>
</organism>
<dbReference type="InterPro" id="IPR016188">
    <property type="entry name" value="PurM-like_N"/>
</dbReference>
<protein>
    <submittedName>
        <fullName evidence="9">Pyridine nucleotide-disulfide oxidoreductase family protein</fullName>
    </submittedName>
</protein>
<accession>C7RTT2</accession>